<reference evidence="1 2" key="1">
    <citation type="submission" date="2015-01" db="EMBL/GenBank/DDBJ databases">
        <authorList>
            <person name="MANFREDI Pablo"/>
        </authorList>
    </citation>
    <scope>NUCLEOTIDE SEQUENCE [LARGE SCALE GENOMIC DNA]</scope>
    <source>
        <strain evidence="1 2">CcD38</strain>
    </source>
</reference>
<dbReference type="Proteomes" id="UP000045051">
    <property type="component" value="Unassembled WGS sequence"/>
</dbReference>
<gene>
    <name evidence="1" type="ORF">CCAND38_510006</name>
</gene>
<organism evidence="1 2">
    <name type="scientific">Capnocytophaga canis</name>
    <dbReference type="NCBI Taxonomy" id="1848903"/>
    <lineage>
        <taxon>Bacteria</taxon>
        <taxon>Pseudomonadati</taxon>
        <taxon>Bacteroidota</taxon>
        <taxon>Flavobacteriia</taxon>
        <taxon>Flavobacteriales</taxon>
        <taxon>Flavobacteriaceae</taxon>
        <taxon>Capnocytophaga</taxon>
    </lineage>
</organism>
<dbReference type="SUPFAM" id="SSF53300">
    <property type="entry name" value="vWA-like"/>
    <property type="match status" value="1"/>
</dbReference>
<dbReference type="AlphaFoldDB" id="A0A0B7I4W5"/>
<dbReference type="RefSeq" id="WP_042344780.1">
    <property type="nucleotide sequence ID" value="NZ_CDOH01000136.1"/>
</dbReference>
<name>A0A0B7I4W5_9FLAO</name>
<keyword evidence="2" id="KW-1185">Reference proteome</keyword>
<evidence type="ECO:0000313" key="2">
    <source>
        <dbReference type="Proteomes" id="UP000045051"/>
    </source>
</evidence>
<dbReference type="EMBL" id="CDOI01000164">
    <property type="protein sequence ID" value="CEN47994.1"/>
    <property type="molecule type" value="Genomic_DNA"/>
</dbReference>
<dbReference type="Gene3D" id="3.40.50.410">
    <property type="entry name" value="von Willebrand factor, type A domain"/>
    <property type="match status" value="1"/>
</dbReference>
<protein>
    <recommendedName>
        <fullName evidence="3">VWFA domain-containing protein</fullName>
    </recommendedName>
</protein>
<sequence length="319" mass="35717">MAKKWVCALNESHVYDTPTADLWCSKCPPLEGILMEKDESKVKPKPQPDNNPVNPEKLHIKGVGLYIMLIDSSGSMFMDNVFPGVPMSRAKMVSAQVASAIWETTTLNQKEDAYFLVMLFDHTLKPFINFMNVQNVLDKYKDVKSLEAALYKEMETMKGATDINKALKGAFNAAQNFINGNLGSIGKVTPMEMSMLNFETGNDFTVPNVRCLIFTDGQHYVSQNAKENVLKENPFNNFEYKGEKINILMGAFHGPESDTGYLQLKSIMGTCPVHGETQFFHFSKASDTKRMRNLFRMSSGPGGLCEKCLSAYITKDPIQ</sequence>
<evidence type="ECO:0000313" key="1">
    <source>
        <dbReference type="EMBL" id="CEN47994.1"/>
    </source>
</evidence>
<proteinExistence type="predicted"/>
<dbReference type="InterPro" id="IPR036465">
    <property type="entry name" value="vWFA_dom_sf"/>
</dbReference>
<evidence type="ECO:0008006" key="3">
    <source>
        <dbReference type="Google" id="ProtNLM"/>
    </source>
</evidence>
<accession>A0A0B7I4W5</accession>